<dbReference type="Proteomes" id="UP000499080">
    <property type="component" value="Unassembled WGS sequence"/>
</dbReference>
<sequence length="98" mass="11379">MKLTIHLERGSPDFYFVSKYVLTQPTSDYQVFDRTPMLSLVGIISHFCCLLPIVYLLPFREPGQSSYYPREDYETICIVVAISSLFRLAFCWHGAFTQ</sequence>
<evidence type="ECO:0000256" key="1">
    <source>
        <dbReference type="SAM" id="Phobius"/>
    </source>
</evidence>
<accession>A0A4Y2HWX3</accession>
<organism evidence="2 3">
    <name type="scientific">Araneus ventricosus</name>
    <name type="common">Orbweaver spider</name>
    <name type="synonym">Epeira ventricosa</name>
    <dbReference type="NCBI Taxonomy" id="182803"/>
    <lineage>
        <taxon>Eukaryota</taxon>
        <taxon>Metazoa</taxon>
        <taxon>Ecdysozoa</taxon>
        <taxon>Arthropoda</taxon>
        <taxon>Chelicerata</taxon>
        <taxon>Arachnida</taxon>
        <taxon>Araneae</taxon>
        <taxon>Araneomorphae</taxon>
        <taxon>Entelegynae</taxon>
        <taxon>Araneoidea</taxon>
        <taxon>Araneidae</taxon>
        <taxon>Araneus</taxon>
    </lineage>
</organism>
<comment type="caution">
    <text evidence="2">The sequence shown here is derived from an EMBL/GenBank/DDBJ whole genome shotgun (WGS) entry which is preliminary data.</text>
</comment>
<feature type="transmembrane region" description="Helical" evidence="1">
    <location>
        <begin position="76"/>
        <end position="95"/>
    </location>
</feature>
<keyword evidence="1" id="KW-1133">Transmembrane helix</keyword>
<gene>
    <name evidence="2" type="ORF">AVEN_75385_1</name>
</gene>
<feature type="transmembrane region" description="Helical" evidence="1">
    <location>
        <begin position="37"/>
        <end position="56"/>
    </location>
</feature>
<evidence type="ECO:0000313" key="2">
    <source>
        <dbReference type="EMBL" id="GBM69742.1"/>
    </source>
</evidence>
<proteinExistence type="predicted"/>
<keyword evidence="3" id="KW-1185">Reference proteome</keyword>
<keyword evidence="1" id="KW-0472">Membrane</keyword>
<dbReference type="AlphaFoldDB" id="A0A4Y2HWX3"/>
<name>A0A4Y2HWX3_ARAVE</name>
<protein>
    <submittedName>
        <fullName evidence="2">Uncharacterized protein</fullName>
    </submittedName>
</protein>
<reference evidence="2 3" key="1">
    <citation type="journal article" date="2019" name="Sci. Rep.">
        <title>Orb-weaving spider Araneus ventricosus genome elucidates the spidroin gene catalogue.</title>
        <authorList>
            <person name="Kono N."/>
            <person name="Nakamura H."/>
            <person name="Ohtoshi R."/>
            <person name="Moran D.A.P."/>
            <person name="Shinohara A."/>
            <person name="Yoshida Y."/>
            <person name="Fujiwara M."/>
            <person name="Mori M."/>
            <person name="Tomita M."/>
            <person name="Arakawa K."/>
        </authorList>
    </citation>
    <scope>NUCLEOTIDE SEQUENCE [LARGE SCALE GENOMIC DNA]</scope>
</reference>
<dbReference type="EMBL" id="BGPR01002211">
    <property type="protein sequence ID" value="GBM69742.1"/>
    <property type="molecule type" value="Genomic_DNA"/>
</dbReference>
<keyword evidence="1" id="KW-0812">Transmembrane</keyword>
<evidence type="ECO:0000313" key="3">
    <source>
        <dbReference type="Proteomes" id="UP000499080"/>
    </source>
</evidence>